<dbReference type="Pfam" id="PF03129">
    <property type="entry name" value="HGTP_anticodon"/>
    <property type="match status" value="1"/>
</dbReference>
<evidence type="ECO:0000313" key="10">
    <source>
        <dbReference type="Proteomes" id="UP000092154"/>
    </source>
</evidence>
<dbReference type="EC" id="6.1.1.21" evidence="2"/>
<evidence type="ECO:0000256" key="4">
    <source>
        <dbReference type="ARBA" id="ARBA00022840"/>
    </source>
</evidence>
<dbReference type="GO" id="GO:0006427">
    <property type="term" value="P:histidyl-tRNA aminoacylation"/>
    <property type="evidence" value="ECO:0007669"/>
    <property type="project" value="TreeGrafter"/>
</dbReference>
<dbReference type="Gene3D" id="3.40.50.800">
    <property type="entry name" value="Anticodon-binding domain"/>
    <property type="match status" value="1"/>
</dbReference>
<dbReference type="OrthoDB" id="1906957at2759"/>
<evidence type="ECO:0000256" key="6">
    <source>
        <dbReference type="ARBA" id="ARBA00047639"/>
    </source>
</evidence>
<dbReference type="PROSITE" id="PS50862">
    <property type="entry name" value="AA_TRNA_LIGASE_II"/>
    <property type="match status" value="1"/>
</dbReference>
<dbReference type="AlphaFoldDB" id="A0A1B7MYP3"/>
<feature type="region of interest" description="Disordered" evidence="7">
    <location>
        <begin position="364"/>
        <end position="396"/>
    </location>
</feature>
<dbReference type="GO" id="GO:0005829">
    <property type="term" value="C:cytosol"/>
    <property type="evidence" value="ECO:0007669"/>
    <property type="project" value="TreeGrafter"/>
</dbReference>
<evidence type="ECO:0000256" key="1">
    <source>
        <dbReference type="ARBA" id="ARBA00008226"/>
    </source>
</evidence>
<dbReference type="Pfam" id="PF13393">
    <property type="entry name" value="tRNA-synt_His"/>
    <property type="match status" value="1"/>
</dbReference>
<evidence type="ECO:0000256" key="3">
    <source>
        <dbReference type="ARBA" id="ARBA00022741"/>
    </source>
</evidence>
<dbReference type="FunCoup" id="A0A1B7MYP3">
    <property type="interactions" value="574"/>
</dbReference>
<keyword evidence="10" id="KW-1185">Reference proteome</keyword>
<dbReference type="InterPro" id="IPR036621">
    <property type="entry name" value="Anticodon-bd_dom_sf"/>
</dbReference>
<dbReference type="EMBL" id="KV448336">
    <property type="protein sequence ID" value="OAX37697.1"/>
    <property type="molecule type" value="Genomic_DNA"/>
</dbReference>
<evidence type="ECO:0000313" key="9">
    <source>
        <dbReference type="EMBL" id="OAX37697.1"/>
    </source>
</evidence>
<comment type="similarity">
    <text evidence="1">Belongs to the class-II aminoacyl-tRNA synthetase family.</text>
</comment>
<gene>
    <name evidence="9" type="ORF">K503DRAFT_692895</name>
</gene>
<reference evidence="9 10" key="1">
    <citation type="submission" date="2016-06" db="EMBL/GenBank/DDBJ databases">
        <title>Comparative genomics of the ectomycorrhizal sister species Rhizopogon vinicolor and Rhizopogon vesiculosus (Basidiomycota: Boletales) reveals a divergence of the mating type B locus.</title>
        <authorList>
            <consortium name="DOE Joint Genome Institute"/>
            <person name="Mujic A.B."/>
            <person name="Kuo A."/>
            <person name="Tritt A."/>
            <person name="Lipzen A."/>
            <person name="Chen C."/>
            <person name="Johnson J."/>
            <person name="Sharma A."/>
            <person name="Barry K."/>
            <person name="Grigoriev I.V."/>
            <person name="Spatafora J.W."/>
        </authorList>
    </citation>
    <scope>NUCLEOTIDE SEQUENCE [LARGE SCALE GENOMIC DNA]</scope>
    <source>
        <strain evidence="9 10">AM-OR11-026</strain>
    </source>
</reference>
<dbReference type="Gene3D" id="3.30.930.10">
    <property type="entry name" value="Bira Bifunctional Protein, Domain 2"/>
    <property type="match status" value="1"/>
</dbReference>
<sequence length="576" mass="63137">MATETADSLTANIEQATIALNDLRLQNADASSIDAAKKRLSELKKSKAVIVSAGGSKDAAKKKERLLLKTAKGTRDYGPAEMFCREHVERIVKDVFTSYGGSALDTPVFERKDVLAGKYGEDQKLIFDLMDQGGEQLALRYDHTVPLARYLAMAGATTQAKIWQVGKVYRRDNPVMSKGRMREFSQADLDITGAWDPMIPDAEIISLLCTILTRLEVGEFTIKLNHRKILDGIFEVCGVPQDKIRMISSAVDKLDKLPWLEVKKEMTEEKGLSSDIADKIGEYVKHKGGPSLLDLLKADAALMANPSAKQGISDMDILFTLLRAYKVLDKISFDMSLARGLDYYTGIIYEAIVEASAPPGFSANATESAVPAPSKQKPSKKSKADDGEENEVDESQVGVGSIAAGGRYDNLVGMFTAAAAAEGKKAPGLPCIGVSIGLDRIFAIVWPKWAEKGMRSKETMVYVMAAGDGLLEERIALVQELREADIKTDFLAKKKPKLTAQFVAGEKDEVPFAIILGGDELKEGLVTVKEQKWEFVDGKKTKVQSSDQGLKVRRDDLINWIKQTPTYQGWSSGRLI</sequence>
<dbReference type="FunFam" id="3.40.50.800:FF:000012">
    <property type="entry name" value="Histidine--tRNA ligase, cytoplasmic"/>
    <property type="match status" value="1"/>
</dbReference>
<evidence type="ECO:0000256" key="7">
    <source>
        <dbReference type="SAM" id="MobiDB-lite"/>
    </source>
</evidence>
<feature type="domain" description="Aminoacyl-transfer RNA synthetases class-II family profile" evidence="8">
    <location>
        <begin position="85"/>
        <end position="445"/>
    </location>
</feature>
<keyword evidence="3" id="KW-0547">Nucleotide-binding</keyword>
<dbReference type="GO" id="GO:0004821">
    <property type="term" value="F:histidine-tRNA ligase activity"/>
    <property type="evidence" value="ECO:0007669"/>
    <property type="project" value="UniProtKB-EC"/>
</dbReference>
<name>A0A1B7MYP3_9AGAM</name>
<evidence type="ECO:0000256" key="2">
    <source>
        <dbReference type="ARBA" id="ARBA00012815"/>
    </source>
</evidence>
<keyword evidence="4" id="KW-0067">ATP-binding</keyword>
<dbReference type="GO" id="GO:0005739">
    <property type="term" value="C:mitochondrion"/>
    <property type="evidence" value="ECO:0007669"/>
    <property type="project" value="TreeGrafter"/>
</dbReference>
<protein>
    <recommendedName>
        <fullName evidence="2">histidine--tRNA ligase</fullName>
        <ecNumber evidence="2">6.1.1.21</ecNumber>
    </recommendedName>
</protein>
<accession>A0A1B7MYP3</accession>
<keyword evidence="9" id="KW-0436">Ligase</keyword>
<evidence type="ECO:0000256" key="5">
    <source>
        <dbReference type="ARBA" id="ARBA00022917"/>
    </source>
</evidence>
<evidence type="ECO:0000259" key="8">
    <source>
        <dbReference type="PROSITE" id="PS50862"/>
    </source>
</evidence>
<dbReference type="CDD" id="cd00773">
    <property type="entry name" value="HisRS-like_core"/>
    <property type="match status" value="1"/>
</dbReference>
<dbReference type="GO" id="GO:0005524">
    <property type="term" value="F:ATP binding"/>
    <property type="evidence" value="ECO:0007669"/>
    <property type="project" value="UniProtKB-KW"/>
</dbReference>
<dbReference type="InterPro" id="IPR006195">
    <property type="entry name" value="aa-tRNA-synth_II"/>
</dbReference>
<comment type="catalytic activity">
    <reaction evidence="6">
        <text>tRNA(His) + L-histidine + ATP = L-histidyl-tRNA(His) + AMP + diphosphate + H(+)</text>
        <dbReference type="Rhea" id="RHEA:17313"/>
        <dbReference type="Rhea" id="RHEA-COMP:9665"/>
        <dbReference type="Rhea" id="RHEA-COMP:9689"/>
        <dbReference type="ChEBI" id="CHEBI:15378"/>
        <dbReference type="ChEBI" id="CHEBI:30616"/>
        <dbReference type="ChEBI" id="CHEBI:33019"/>
        <dbReference type="ChEBI" id="CHEBI:57595"/>
        <dbReference type="ChEBI" id="CHEBI:78442"/>
        <dbReference type="ChEBI" id="CHEBI:78527"/>
        <dbReference type="ChEBI" id="CHEBI:456215"/>
        <dbReference type="EC" id="6.1.1.21"/>
    </reaction>
</comment>
<keyword evidence="9" id="KW-0030">Aminoacyl-tRNA synthetase</keyword>
<dbReference type="SUPFAM" id="SSF52954">
    <property type="entry name" value="Class II aaRS ABD-related"/>
    <property type="match status" value="1"/>
</dbReference>
<dbReference type="InterPro" id="IPR045864">
    <property type="entry name" value="aa-tRNA-synth_II/BPL/LPL"/>
</dbReference>
<dbReference type="InParanoid" id="A0A1B7MYP3"/>
<proteinExistence type="inferred from homology"/>
<dbReference type="InterPro" id="IPR004154">
    <property type="entry name" value="Anticodon-bd"/>
</dbReference>
<dbReference type="SUPFAM" id="SSF55681">
    <property type="entry name" value="Class II aaRS and biotin synthetases"/>
    <property type="match status" value="1"/>
</dbReference>
<dbReference type="PANTHER" id="PTHR11476">
    <property type="entry name" value="HISTIDYL-TRNA SYNTHETASE"/>
    <property type="match status" value="1"/>
</dbReference>
<keyword evidence="5" id="KW-0648">Protein biosynthesis</keyword>
<dbReference type="STRING" id="1314800.A0A1B7MYP3"/>
<dbReference type="GO" id="GO:0032543">
    <property type="term" value="P:mitochondrial translation"/>
    <property type="evidence" value="ECO:0007669"/>
    <property type="project" value="TreeGrafter"/>
</dbReference>
<dbReference type="PANTHER" id="PTHR11476:SF7">
    <property type="entry name" value="HISTIDINE--TRNA LIGASE"/>
    <property type="match status" value="1"/>
</dbReference>
<dbReference type="Proteomes" id="UP000092154">
    <property type="component" value="Unassembled WGS sequence"/>
</dbReference>
<dbReference type="InterPro" id="IPR041715">
    <property type="entry name" value="HisRS-like_core"/>
</dbReference>
<organism evidence="9 10">
    <name type="scientific">Rhizopogon vinicolor AM-OR11-026</name>
    <dbReference type="NCBI Taxonomy" id="1314800"/>
    <lineage>
        <taxon>Eukaryota</taxon>
        <taxon>Fungi</taxon>
        <taxon>Dikarya</taxon>
        <taxon>Basidiomycota</taxon>
        <taxon>Agaricomycotina</taxon>
        <taxon>Agaricomycetes</taxon>
        <taxon>Agaricomycetidae</taxon>
        <taxon>Boletales</taxon>
        <taxon>Suillineae</taxon>
        <taxon>Rhizopogonaceae</taxon>
        <taxon>Rhizopogon</taxon>
    </lineage>
</organism>
<dbReference type="GO" id="GO:0003723">
    <property type="term" value="F:RNA binding"/>
    <property type="evidence" value="ECO:0007669"/>
    <property type="project" value="TreeGrafter"/>
</dbReference>